<keyword evidence="7" id="KW-0012">Acyltransferase</keyword>
<evidence type="ECO:0000259" key="11">
    <source>
        <dbReference type="PROSITE" id="PS52004"/>
    </source>
</evidence>
<dbReference type="PANTHER" id="PTHR43775">
    <property type="entry name" value="FATTY ACID SYNTHASE"/>
    <property type="match status" value="1"/>
</dbReference>
<evidence type="ECO:0000256" key="8">
    <source>
        <dbReference type="PROSITE-ProRule" id="PRU01363"/>
    </source>
</evidence>
<dbReference type="InterPro" id="IPR016036">
    <property type="entry name" value="Malonyl_transacylase_ACP-bd"/>
</dbReference>
<keyword evidence="3" id="KW-0808">Transferase</keyword>
<dbReference type="Gene3D" id="3.40.47.10">
    <property type="match status" value="1"/>
</dbReference>
<dbReference type="InterPro" id="IPR011032">
    <property type="entry name" value="GroES-like_sf"/>
</dbReference>
<dbReference type="Gene3D" id="3.40.50.150">
    <property type="entry name" value="Vaccinia Virus protein VP39"/>
    <property type="match status" value="1"/>
</dbReference>
<dbReference type="GO" id="GO:0004312">
    <property type="term" value="F:fatty acid synthase activity"/>
    <property type="evidence" value="ECO:0007669"/>
    <property type="project" value="TreeGrafter"/>
</dbReference>
<dbReference type="Gene3D" id="3.40.366.10">
    <property type="entry name" value="Malonyl-Coenzyme A Acyl Carrier Protein, domain 2"/>
    <property type="match status" value="1"/>
</dbReference>
<evidence type="ECO:0000256" key="4">
    <source>
        <dbReference type="ARBA" id="ARBA00022857"/>
    </source>
</evidence>
<dbReference type="PROSITE" id="PS00012">
    <property type="entry name" value="PHOSPHOPANTETHEINE"/>
    <property type="match status" value="1"/>
</dbReference>
<keyword evidence="1" id="KW-0596">Phosphopantetheine</keyword>
<dbReference type="SUPFAM" id="SSF52151">
    <property type="entry name" value="FabD/lysophospholipase-like"/>
    <property type="match status" value="1"/>
</dbReference>
<dbReference type="SMART" id="SM00826">
    <property type="entry name" value="PKS_DH"/>
    <property type="match status" value="1"/>
</dbReference>
<comment type="caution">
    <text evidence="13">The sequence shown here is derived from an EMBL/GenBank/DDBJ whole genome shotgun (WGS) entry which is preliminary data.</text>
</comment>
<feature type="compositionally biased region" description="Polar residues" evidence="9">
    <location>
        <begin position="2450"/>
        <end position="2465"/>
    </location>
</feature>
<gene>
    <name evidence="13" type="ORF">BJ875DRAFT_421468</name>
</gene>
<dbReference type="InterPro" id="IPR049552">
    <property type="entry name" value="PKS_DH_N"/>
</dbReference>
<dbReference type="Pfam" id="PF00550">
    <property type="entry name" value="PP-binding"/>
    <property type="match status" value="1"/>
</dbReference>
<dbReference type="Proteomes" id="UP000824998">
    <property type="component" value="Unassembled WGS sequence"/>
</dbReference>
<evidence type="ECO:0000256" key="1">
    <source>
        <dbReference type="ARBA" id="ARBA00022450"/>
    </source>
</evidence>
<dbReference type="CDD" id="cd02440">
    <property type="entry name" value="AdoMet_MTases"/>
    <property type="match status" value="1"/>
</dbReference>
<dbReference type="Gene3D" id="3.90.180.10">
    <property type="entry name" value="Medium-chain alcohol dehydrogenases, catalytic domain"/>
    <property type="match status" value="1"/>
</dbReference>
<dbReference type="SUPFAM" id="SSF53335">
    <property type="entry name" value="S-adenosyl-L-methionine-dependent methyltransferases"/>
    <property type="match status" value="1"/>
</dbReference>
<evidence type="ECO:0000256" key="9">
    <source>
        <dbReference type="SAM" id="MobiDB-lite"/>
    </source>
</evidence>
<name>A0A9P7YLA2_9HELO</name>
<dbReference type="InterPro" id="IPR029063">
    <property type="entry name" value="SAM-dependent_MTases_sf"/>
</dbReference>
<dbReference type="InterPro" id="IPR042104">
    <property type="entry name" value="PKS_dehydratase_sf"/>
</dbReference>
<dbReference type="Gene3D" id="3.40.50.720">
    <property type="entry name" value="NAD(P)-binding Rossmann-like Domain"/>
    <property type="match status" value="2"/>
</dbReference>
<dbReference type="SUPFAM" id="SSF50129">
    <property type="entry name" value="GroES-like"/>
    <property type="match status" value="1"/>
</dbReference>
<feature type="domain" description="Carrier" evidence="10">
    <location>
        <begin position="2479"/>
        <end position="2556"/>
    </location>
</feature>
<evidence type="ECO:0000256" key="7">
    <source>
        <dbReference type="ARBA" id="ARBA00023315"/>
    </source>
</evidence>
<dbReference type="InterPro" id="IPR020841">
    <property type="entry name" value="PKS_Beta-ketoAc_synthase_dom"/>
</dbReference>
<dbReference type="InterPro" id="IPR049900">
    <property type="entry name" value="PKS_mFAS_DH"/>
</dbReference>
<dbReference type="EMBL" id="MU251423">
    <property type="protein sequence ID" value="KAG9235749.1"/>
    <property type="molecule type" value="Genomic_DNA"/>
</dbReference>
<dbReference type="SUPFAM" id="SSF47336">
    <property type="entry name" value="ACP-like"/>
    <property type="match status" value="1"/>
</dbReference>
<dbReference type="InterPro" id="IPR014043">
    <property type="entry name" value="Acyl_transferase_dom"/>
</dbReference>
<dbReference type="GO" id="GO:0016491">
    <property type="term" value="F:oxidoreductase activity"/>
    <property type="evidence" value="ECO:0007669"/>
    <property type="project" value="UniProtKB-KW"/>
</dbReference>
<dbReference type="PROSITE" id="PS52004">
    <property type="entry name" value="KS3_2"/>
    <property type="match status" value="1"/>
</dbReference>
<dbReference type="CDD" id="cd05274">
    <property type="entry name" value="KR_FAS_SDR_x"/>
    <property type="match status" value="1"/>
</dbReference>
<dbReference type="InterPro" id="IPR057326">
    <property type="entry name" value="KR_dom"/>
</dbReference>
<dbReference type="InterPro" id="IPR014031">
    <property type="entry name" value="Ketoacyl_synth_C"/>
</dbReference>
<dbReference type="InterPro" id="IPR036736">
    <property type="entry name" value="ACP-like_sf"/>
</dbReference>
<dbReference type="InterPro" id="IPR049551">
    <property type="entry name" value="PKS_DH_C"/>
</dbReference>
<dbReference type="SMART" id="SM00822">
    <property type="entry name" value="PKS_KR"/>
    <property type="match status" value="1"/>
</dbReference>
<feature type="region of interest" description="C-terminal hotdog fold" evidence="8">
    <location>
        <begin position="1110"/>
        <end position="1266"/>
    </location>
</feature>
<dbReference type="Pfam" id="PF00698">
    <property type="entry name" value="Acyl_transf_1"/>
    <property type="match status" value="1"/>
</dbReference>
<proteinExistence type="predicted"/>
<sequence>MEAPDRGSINPEAIAVIGFGLKFPQQASTPAAFWDLLLRGRSARTQVPSDRYNAEAFYRYGDHGNGVKTGTIKTKHGHFIAESLDRFDAPFFSIAPHEAECMDPQQRWLLETTYHALENAGLTLDQVYGSNTSVYVGCFMNDHETMVHRDLEMPNTYHATGNASAMLANRISWFYNISGPSMSVNTACSGSLVALHLACQSLRTGETTMGLVCGSNLLFAPENASGLSNLNFLSPNGKCYAFDERANGYARGEGIACLIIKPVSAAIRDGDTIRALIRGTGVNSDGRTPGITQPSSEAQISLIRSTYSRFGLDTSRTRYFEAHGTGTALGDPLEAKAIATVFSRKQRGDSPLYVGALKSNIGHLEGASGLAGVIKAILVLEKAVIPPNIWFDRVNPEIREEWGLVFPTSEVPFPGEGLRRASVNSFGFGGTNAHAVLDDAESFLREHKLKGNFRSRAQNLPSHAVSTVQASKLLVWSAADAGGIARLRDGYRIHFLNKSNSQGKKDVEHLGNLAYTLSKHRSHLPWRVFAICDAARDIRSLEFSSVTRANLRLQVCFVFTGMGAQWLTMGKELLFYSVFLQSLEDSDSILREIGCQFSIIGIDTVKTSELDHPEFCQPICAALQIALVELLSHWNIKPVAVMGHSAGEVAAAFCAGIISKTHALKLAFFRGVAVAAASQLKPHRGGMMAVRLSPENCELMLSRLGSSHDVKPTTLQIACYNSPLNVTLSGENSELERLEPLLEVEGIMAKRLNIDVAYHNAQHMQTAARLYQSLIQESLCNNIDSDKSPTPKCFFISSVYGKVFEPDSDASKVFMPQYWVDNLVCPVRFTDAVQCAASLLNIKDAMLDTHFLEIGPHSTLKSATKEVLPKGWNVEQCYSSVLSRQQPAIHTAFTMAGKLHCLGINVNIEAINQLSPVPRHERASLDDLPPYPFDHSKRYWLESRTSQNNRFRRFPHNDFLGTPTSDWNLLEPQWNNRIILQEKPFIRDHEVAGACVYPAAGMLVMAIEAARQLDNDKRHTRGYRFRDVVFSKTVMVPESNQGVETQFRLRNNEELSNQFTTWYEFRLHMYEHGDWIQCCFGSVTVEYREPDFHSRQRATEEYKQTFGFCNLPVSNDDFYDHLRNSGLAYGPLFQTTGQMSFGEGNRGTADIEIQRGAGQGERSPHSPYLIHPAALDCIFQVAFAGITQGGRVEIPMLVPTGIKELWISADVSRRGHEDSIARVSAQAFPDGPRSYSVNYTSLWRQDENPFLTGNLTLTSIGNTNSAAKNMESLISLYQVDWKPDINLLSFGPKSPPFLLGKTDLGTPHQDVDRILLTEYVCYLAMSKVLDDVDNAISSSQLPVHLQRYLDWMRRQLSIMRASDSWNTFVFKQPNAPEYREKLFQRVDSFGPEGKVIVNLSRALQQIIRGKMNPLHILFADETLAEYYRFENPPPEVLTSIQKYVDCMAHANPDMKVLEIGAGTGGMTKGVLDIIGSSACASDEKEDERLRFSEYVFTDISPAFFQAATAKFGGVRFMCKTLNIEKDPKDQGFEMGYYDLIIASNVLHATRSLSSTLSNTRKLLKSGGKLVLVEGINPNLLRTSYIFGCLPGWWLSTESFREWGPLVPAERWDQLLKENGFTGTELVINGEDPLTTLSSLMVSTACNPYVDDQEIFSGFNLSIVRTESSKVQDSLALAIQEVGKISGLQISIINADCLQDTAGAICISLQTMDQFPLGDSQEKEYGALKKVLRNVRNLLWVTKRGSSGINTIEQEAILGLSRSIQSEIEDLRIITLGLEDPQDILKASQNIWKVLCQYFSVATGSQSQVHCEEIVEIDRTLCVSRLIPARKLEMEIQTIQSKDKSLGLEQDTTYGSITGDEEIEIEVICMSLRPRDVSKGPGQSHHSPSIEYAGIVVQLGGNVKDLFQVGGRVVAISNNRQGRFNSRVRCPAYLAREIAEGLAFEDVVAMPLDFITAYDALKNLARLQKGESILIQDGSSSLGQAAIQVAMLVGAETFVSTTEEDAKFLGDAYGIPISHILSFQSSNPTADIKRFTSGRGVHVVFNHVTGNDPRTSWDSVASCGRLIWIGSQDSHASRLGSLSLAQSFRKNVMFASVEPTEVFHDRARITELFSTVMHLITNKTFVVKRPLPVYTVSQFERSPRNKDSGTSLVDRIVMSFDPKRQDSIPIAPNSTLLHADATYVITGGLGGIGRSIARWMVSHGAHYLLLLSRQGSATAAAKPFLERLASSGITVLAPQCDISNEAILKEVFRDAVKRMPPIRGCIQASMVLKSAMYQNMSLSDWTTTLSSKVQGSLNLHNHLPSTVDFFILLSSVCGIYGASGQANYSFGCAYQDALARYRTTIGVDGKWKGAKTISIDLGIVEGVGYMAEHENIRSFMRSLGMQPISENYLHAMLEYYCSPALEIREVCEAQVVAGIMTENEMQRKGVVRPRFLKRNLWKALRRVEDTALSSPPGRSSTTSLASTIGEAEPTSSQKPRTKATVARAICHGLSKILSLSPADIDPGKPLHAFGVDSLVAMEMRSWFHDQLGADVSVLTVLSNISIENLAAKLTSKE</sequence>
<dbReference type="InterPro" id="IPR013217">
    <property type="entry name" value="Methyltransf_12"/>
</dbReference>
<dbReference type="GO" id="GO:0030639">
    <property type="term" value="P:polyketide biosynthetic process"/>
    <property type="evidence" value="ECO:0007669"/>
    <property type="project" value="UniProtKB-ARBA"/>
</dbReference>
<dbReference type="InterPro" id="IPR020806">
    <property type="entry name" value="PKS_PP-bd"/>
</dbReference>
<feature type="domain" description="Ketosynthase family 3 (KS3)" evidence="11">
    <location>
        <begin position="11"/>
        <end position="439"/>
    </location>
</feature>
<dbReference type="Pfam" id="PF21089">
    <property type="entry name" value="PKS_DH_N"/>
    <property type="match status" value="1"/>
</dbReference>
<evidence type="ECO:0000313" key="13">
    <source>
        <dbReference type="EMBL" id="KAG9235749.1"/>
    </source>
</evidence>
<evidence type="ECO:0000256" key="6">
    <source>
        <dbReference type="ARBA" id="ARBA00023268"/>
    </source>
</evidence>
<dbReference type="InterPro" id="IPR020843">
    <property type="entry name" value="ER"/>
</dbReference>
<feature type="active site" description="Proton donor; for dehydratase activity" evidence="8">
    <location>
        <position position="1176"/>
    </location>
</feature>
<dbReference type="Pfam" id="PF08659">
    <property type="entry name" value="KR"/>
    <property type="match status" value="1"/>
</dbReference>
<dbReference type="Gene3D" id="3.10.129.110">
    <property type="entry name" value="Polyketide synthase dehydratase"/>
    <property type="match status" value="1"/>
</dbReference>
<keyword evidence="2" id="KW-0597">Phosphoprotein</keyword>
<dbReference type="SMART" id="SM00829">
    <property type="entry name" value="PKS_ER"/>
    <property type="match status" value="1"/>
</dbReference>
<dbReference type="SUPFAM" id="SSF53901">
    <property type="entry name" value="Thiolase-like"/>
    <property type="match status" value="1"/>
</dbReference>
<dbReference type="SMART" id="SM00823">
    <property type="entry name" value="PKS_PP"/>
    <property type="match status" value="1"/>
</dbReference>
<dbReference type="InterPro" id="IPR016039">
    <property type="entry name" value="Thiolase-like"/>
</dbReference>
<dbReference type="Pfam" id="PF16197">
    <property type="entry name" value="KAsynt_C_assoc"/>
    <property type="match status" value="1"/>
</dbReference>
<feature type="active site" description="Proton acceptor; for dehydratase activity" evidence="8">
    <location>
        <position position="989"/>
    </location>
</feature>
<evidence type="ECO:0000313" key="14">
    <source>
        <dbReference type="Proteomes" id="UP000824998"/>
    </source>
</evidence>
<dbReference type="InterPro" id="IPR001227">
    <property type="entry name" value="Ac_transferase_dom_sf"/>
</dbReference>
<keyword evidence="6" id="KW-0511">Multifunctional enzyme</keyword>
<dbReference type="InterPro" id="IPR056501">
    <property type="entry name" value="NAD-bd_HRPKS_sdrA"/>
</dbReference>
<dbReference type="InterPro" id="IPR014030">
    <property type="entry name" value="Ketoacyl_synth_N"/>
</dbReference>
<organism evidence="13 14">
    <name type="scientific">Amylocarpus encephaloides</name>
    <dbReference type="NCBI Taxonomy" id="45428"/>
    <lineage>
        <taxon>Eukaryota</taxon>
        <taxon>Fungi</taxon>
        <taxon>Dikarya</taxon>
        <taxon>Ascomycota</taxon>
        <taxon>Pezizomycotina</taxon>
        <taxon>Leotiomycetes</taxon>
        <taxon>Helotiales</taxon>
        <taxon>Helotiales incertae sedis</taxon>
        <taxon>Amylocarpus</taxon>
    </lineage>
</organism>
<feature type="region of interest" description="Disordered" evidence="9">
    <location>
        <begin position="2450"/>
        <end position="2481"/>
    </location>
</feature>
<dbReference type="GO" id="GO:0006633">
    <property type="term" value="P:fatty acid biosynthetic process"/>
    <property type="evidence" value="ECO:0007669"/>
    <property type="project" value="TreeGrafter"/>
</dbReference>
<evidence type="ECO:0000259" key="10">
    <source>
        <dbReference type="PROSITE" id="PS50075"/>
    </source>
</evidence>
<dbReference type="InterPro" id="IPR036291">
    <property type="entry name" value="NAD(P)-bd_dom_sf"/>
</dbReference>
<dbReference type="InterPro" id="IPR032821">
    <property type="entry name" value="PKS_assoc"/>
</dbReference>
<keyword evidence="14" id="KW-1185">Reference proteome</keyword>
<keyword evidence="4" id="KW-0521">NADP</keyword>
<reference evidence="13" key="1">
    <citation type="journal article" date="2021" name="IMA Fungus">
        <title>Genomic characterization of three marine fungi, including Emericellopsis atlantica sp. nov. with signatures of a generalist lifestyle and marine biomass degradation.</title>
        <authorList>
            <person name="Hagestad O.C."/>
            <person name="Hou L."/>
            <person name="Andersen J.H."/>
            <person name="Hansen E.H."/>
            <person name="Altermark B."/>
            <person name="Li C."/>
            <person name="Kuhnert E."/>
            <person name="Cox R.J."/>
            <person name="Crous P.W."/>
            <person name="Spatafora J.W."/>
            <person name="Lail K."/>
            <person name="Amirebrahimi M."/>
            <person name="Lipzen A."/>
            <person name="Pangilinan J."/>
            <person name="Andreopoulos W."/>
            <person name="Hayes R.D."/>
            <person name="Ng V."/>
            <person name="Grigoriev I.V."/>
            <person name="Jackson S.A."/>
            <person name="Sutton T.D.S."/>
            <person name="Dobson A.D.W."/>
            <person name="Rama T."/>
        </authorList>
    </citation>
    <scope>NUCLEOTIDE SEQUENCE</scope>
    <source>
        <strain evidence="13">TRa018bII</strain>
    </source>
</reference>
<dbReference type="InterPro" id="IPR006162">
    <property type="entry name" value="Ppantetheine_attach_site"/>
</dbReference>
<evidence type="ECO:0000259" key="12">
    <source>
        <dbReference type="PROSITE" id="PS52019"/>
    </source>
</evidence>
<dbReference type="Pfam" id="PF08242">
    <property type="entry name" value="Methyltransf_12"/>
    <property type="match status" value="1"/>
</dbReference>
<dbReference type="Gene3D" id="1.10.1200.10">
    <property type="entry name" value="ACP-like"/>
    <property type="match status" value="1"/>
</dbReference>
<feature type="domain" description="PKS/mFAS DH" evidence="12">
    <location>
        <begin position="957"/>
        <end position="1266"/>
    </location>
</feature>
<protein>
    <submittedName>
        <fullName evidence="13">Phenolpthiocerol synthesis polyketide synthase ppsA</fullName>
    </submittedName>
</protein>
<dbReference type="GO" id="GO:0031177">
    <property type="term" value="F:phosphopantetheine binding"/>
    <property type="evidence" value="ECO:0007669"/>
    <property type="project" value="InterPro"/>
</dbReference>
<dbReference type="CDD" id="cd05195">
    <property type="entry name" value="enoyl_red"/>
    <property type="match status" value="1"/>
</dbReference>
<dbReference type="InterPro" id="IPR020807">
    <property type="entry name" value="PKS_DH"/>
</dbReference>
<dbReference type="SMART" id="SM00827">
    <property type="entry name" value="PKS_AT"/>
    <property type="match status" value="1"/>
</dbReference>
<dbReference type="SUPFAM" id="SSF51735">
    <property type="entry name" value="NAD(P)-binding Rossmann-fold domains"/>
    <property type="match status" value="2"/>
</dbReference>
<feature type="region of interest" description="N-terminal hotdog fold" evidence="8">
    <location>
        <begin position="957"/>
        <end position="1090"/>
    </location>
</feature>
<dbReference type="SUPFAM" id="SSF55048">
    <property type="entry name" value="Probable ACP-binding domain of malonyl-CoA ACP transacylase"/>
    <property type="match status" value="1"/>
</dbReference>
<dbReference type="Pfam" id="PF14765">
    <property type="entry name" value="PS-DH"/>
    <property type="match status" value="1"/>
</dbReference>
<dbReference type="Pfam" id="PF00109">
    <property type="entry name" value="ketoacyl-synt"/>
    <property type="match status" value="1"/>
</dbReference>
<dbReference type="InterPro" id="IPR013968">
    <property type="entry name" value="PKS_KR"/>
</dbReference>
<dbReference type="SMART" id="SM00825">
    <property type="entry name" value="PKS_KS"/>
    <property type="match status" value="1"/>
</dbReference>
<dbReference type="Pfam" id="PF23114">
    <property type="entry name" value="NAD-bd_HRPKS_sdrA"/>
    <property type="match status" value="1"/>
</dbReference>
<evidence type="ECO:0000256" key="5">
    <source>
        <dbReference type="ARBA" id="ARBA00023002"/>
    </source>
</evidence>
<evidence type="ECO:0000256" key="3">
    <source>
        <dbReference type="ARBA" id="ARBA00022679"/>
    </source>
</evidence>
<dbReference type="CDD" id="cd00833">
    <property type="entry name" value="PKS"/>
    <property type="match status" value="1"/>
</dbReference>
<dbReference type="OrthoDB" id="329835at2759"/>
<dbReference type="InterPro" id="IPR009081">
    <property type="entry name" value="PP-bd_ACP"/>
</dbReference>
<accession>A0A9P7YLA2</accession>
<keyword evidence="5" id="KW-0560">Oxidoreductase</keyword>
<dbReference type="PROSITE" id="PS52019">
    <property type="entry name" value="PKS_MFAS_DH"/>
    <property type="match status" value="1"/>
</dbReference>
<evidence type="ECO:0000256" key="2">
    <source>
        <dbReference type="ARBA" id="ARBA00022553"/>
    </source>
</evidence>
<dbReference type="PROSITE" id="PS50075">
    <property type="entry name" value="CARRIER"/>
    <property type="match status" value="1"/>
</dbReference>
<dbReference type="Pfam" id="PF02801">
    <property type="entry name" value="Ketoacyl-synt_C"/>
    <property type="match status" value="1"/>
</dbReference>
<dbReference type="InterPro" id="IPR050091">
    <property type="entry name" value="PKS_NRPS_Biosynth_Enz"/>
</dbReference>
<dbReference type="InterPro" id="IPR016035">
    <property type="entry name" value="Acyl_Trfase/lysoPLipase"/>
</dbReference>
<dbReference type="PANTHER" id="PTHR43775:SF29">
    <property type="entry name" value="ASPERFURANONE POLYKETIDE SYNTHASE AFOG-RELATED"/>
    <property type="match status" value="1"/>
</dbReference>